<dbReference type="RefSeq" id="YP_009276005.1">
    <property type="nucleotide sequence ID" value="NC_030934.1"/>
</dbReference>
<organism evidence="1 2">
    <name type="scientific">Pseudomonas phage vB_PsyM_KIL1</name>
    <dbReference type="NCBI Taxonomy" id="1777065"/>
    <lineage>
        <taxon>Viruses</taxon>
        <taxon>Duplodnaviria</taxon>
        <taxon>Heunggongvirae</taxon>
        <taxon>Uroviricota</taxon>
        <taxon>Caudoviricetes</taxon>
        <taxon>Vandenendeviridae</taxon>
        <taxon>Gorskivirinae</taxon>
        <taxon>Flaumdravirus</taxon>
        <taxon>Flaumdravirus KIL4</taxon>
    </lineage>
</organism>
<evidence type="ECO:0000313" key="1">
    <source>
        <dbReference type="EMBL" id="AMR57323.1"/>
    </source>
</evidence>
<dbReference type="OrthoDB" id="6706at10239"/>
<name>A0A142IDL8_9CAUD</name>
<dbReference type="GeneID" id="28802469"/>
<dbReference type="EMBL" id="KU130126">
    <property type="protein sequence ID" value="AMR57323.1"/>
    <property type="molecule type" value="Genomic_DNA"/>
</dbReference>
<sequence>MSELNPFVENEFLNVARSRVTEQFKNKRNYDKYLQLLLSGKIDLQKVVKDTMQLRSLDTATGAQLDTIGEIVGRPRGTVTSDIFYYFGFEGSKNGLPFSSTTDATVGGQWYSIDAPLGVSRPPSDDEYRIILKSKIIKNRTLATPEDVITAYKFLFGASKVTIEERSPAEVRIGIGKILNNVERGLLFDLGGAGQLLPKPAGVHYTYTEFQADRVFATEGFPGAMGTGDLNDTSVGGFLSNLIT</sequence>
<protein>
    <submittedName>
        <fullName evidence="1">Uncharacterized protein</fullName>
    </submittedName>
</protein>
<reference evidence="1 2" key="1">
    <citation type="journal article" date="2016" name="Front. Microbiol.">
        <title>Characterization of Novel Bacteriophages for Biocontrol of Bacterial Blight in Leek Caused by Pseudomonas syringae pv. porri.</title>
        <authorList>
            <person name="Rombouts S."/>
            <person name="Lavigne R."/>
        </authorList>
    </citation>
    <scope>NUCLEOTIDE SEQUENCE [LARGE SCALE GENOMIC DNA]</scope>
</reference>
<dbReference type="KEGG" id="vg:28802469"/>
<dbReference type="Pfam" id="PF11041">
    <property type="entry name" value="Phage_Wedge1"/>
    <property type="match status" value="1"/>
</dbReference>
<gene>
    <name evidence="1" type="ORF">vB_PsyM_KIL1_0076</name>
</gene>
<keyword evidence="2" id="KW-1185">Reference proteome</keyword>
<dbReference type="InterPro" id="IPR021283">
    <property type="entry name" value="Phage_Wedge1"/>
</dbReference>
<proteinExistence type="predicted"/>
<accession>A0A142IDL8</accession>
<dbReference type="Proteomes" id="UP000203989">
    <property type="component" value="Segment"/>
</dbReference>
<evidence type="ECO:0000313" key="2">
    <source>
        <dbReference type="Proteomes" id="UP000203989"/>
    </source>
</evidence>